<dbReference type="GO" id="GO:0043565">
    <property type="term" value="F:sequence-specific DNA binding"/>
    <property type="evidence" value="ECO:0007669"/>
    <property type="project" value="TreeGrafter"/>
</dbReference>
<evidence type="ECO:0000256" key="2">
    <source>
        <dbReference type="ARBA" id="ARBA00022833"/>
    </source>
</evidence>
<evidence type="ECO:0000256" key="5">
    <source>
        <dbReference type="ARBA" id="ARBA00023163"/>
    </source>
</evidence>
<dbReference type="AlphaFoldDB" id="A0AAV9P7T6"/>
<dbReference type="EMBL" id="JAVRRT010000010">
    <property type="protein sequence ID" value="KAK5168207.1"/>
    <property type="molecule type" value="Genomic_DNA"/>
</dbReference>
<evidence type="ECO:0000313" key="8">
    <source>
        <dbReference type="Proteomes" id="UP001337655"/>
    </source>
</evidence>
<evidence type="ECO:0000256" key="4">
    <source>
        <dbReference type="ARBA" id="ARBA00023125"/>
    </source>
</evidence>
<sequence length="340" mass="38366">MAVAASLQMGLFTEVASKELPEPERLYRRQLFSVLNMMDTYVTTALGLPRTLRDVKSDHLMPSPSTPRGMNDPMAGTYAHAQLIQILASAVESNHPVTRPISQKNGFYGVEYGKITTTEEQLEAWFNNLQNPADVATPEGTMLMRSQLLLRLAYAHVQMVLYRPFLHHALKNMRSNSPVSLKAYACGSSCIKASMQVVWLAETLESYNLFNEAHWFTTLIVSFTAACLVLFVMSNEGDPTLSETEDAVRRIKGLCYRHSHQNPSMARCYRFLESLHPSEPTPEVEKFNPFNAWSREISSTFNEAYRLPDDVGLEGQQLQGEDLVQALNLPQLRSFVNNRI</sequence>
<dbReference type="GO" id="GO:0045944">
    <property type="term" value="P:positive regulation of transcription by RNA polymerase II"/>
    <property type="evidence" value="ECO:0007669"/>
    <property type="project" value="TreeGrafter"/>
</dbReference>
<dbReference type="Proteomes" id="UP001337655">
    <property type="component" value="Unassembled WGS sequence"/>
</dbReference>
<dbReference type="InterPro" id="IPR051711">
    <property type="entry name" value="Stress_Response_Reg"/>
</dbReference>
<keyword evidence="3" id="KW-0805">Transcription regulation</keyword>
<accession>A0AAV9P7T6</accession>
<keyword evidence="5" id="KW-0804">Transcription</keyword>
<reference evidence="7 8" key="1">
    <citation type="submission" date="2023-08" db="EMBL/GenBank/DDBJ databases">
        <title>Black Yeasts Isolated from many extreme environments.</title>
        <authorList>
            <person name="Coleine C."/>
            <person name="Stajich J.E."/>
            <person name="Selbmann L."/>
        </authorList>
    </citation>
    <scope>NUCLEOTIDE SEQUENCE [LARGE SCALE GENOMIC DNA]</scope>
    <source>
        <strain evidence="7 8">CCFEE 5935</strain>
    </source>
</reference>
<dbReference type="PANTHER" id="PTHR47540">
    <property type="entry name" value="THIAMINE REPRESSIBLE GENES REGULATORY PROTEIN THI5"/>
    <property type="match status" value="1"/>
</dbReference>
<dbReference type="CDD" id="cd12148">
    <property type="entry name" value="fungal_TF_MHR"/>
    <property type="match status" value="1"/>
</dbReference>
<dbReference type="GO" id="GO:0005634">
    <property type="term" value="C:nucleus"/>
    <property type="evidence" value="ECO:0007669"/>
    <property type="project" value="UniProtKB-SubCell"/>
</dbReference>
<keyword evidence="8" id="KW-1185">Reference proteome</keyword>
<comment type="caution">
    <text evidence="7">The sequence shown here is derived from an EMBL/GenBank/DDBJ whole genome shotgun (WGS) entry which is preliminary data.</text>
</comment>
<keyword evidence="6" id="KW-0539">Nucleus</keyword>
<evidence type="ECO:0000256" key="1">
    <source>
        <dbReference type="ARBA" id="ARBA00004123"/>
    </source>
</evidence>
<name>A0AAV9P7T6_9PEZI</name>
<evidence type="ECO:0000313" key="7">
    <source>
        <dbReference type="EMBL" id="KAK5168207.1"/>
    </source>
</evidence>
<dbReference type="PANTHER" id="PTHR47540:SF1">
    <property type="entry name" value="ACTIVATOR OF STRESS GENES 1-RELATED"/>
    <property type="match status" value="1"/>
</dbReference>
<evidence type="ECO:0000256" key="6">
    <source>
        <dbReference type="ARBA" id="ARBA00023242"/>
    </source>
</evidence>
<proteinExistence type="predicted"/>
<gene>
    <name evidence="7" type="primary">GIN1_3</name>
    <name evidence="7" type="ORF">LTR77_006776</name>
</gene>
<keyword evidence="2" id="KW-0862">Zinc</keyword>
<dbReference type="RefSeq" id="XP_064657817.1">
    <property type="nucleotide sequence ID" value="XM_064804016.1"/>
</dbReference>
<comment type="subcellular location">
    <subcellularLocation>
        <location evidence="1">Nucleus</location>
    </subcellularLocation>
</comment>
<dbReference type="GeneID" id="89928115"/>
<organism evidence="7 8">
    <name type="scientific">Saxophila tyrrhenica</name>
    <dbReference type="NCBI Taxonomy" id="1690608"/>
    <lineage>
        <taxon>Eukaryota</taxon>
        <taxon>Fungi</taxon>
        <taxon>Dikarya</taxon>
        <taxon>Ascomycota</taxon>
        <taxon>Pezizomycotina</taxon>
        <taxon>Dothideomycetes</taxon>
        <taxon>Dothideomycetidae</taxon>
        <taxon>Mycosphaerellales</taxon>
        <taxon>Extremaceae</taxon>
        <taxon>Saxophila</taxon>
    </lineage>
</organism>
<protein>
    <submittedName>
        <fullName evidence="7">Gypsy retrotransposon integrase-like protein 1</fullName>
    </submittedName>
</protein>
<keyword evidence="4" id="KW-0238">DNA-binding</keyword>
<evidence type="ECO:0000256" key="3">
    <source>
        <dbReference type="ARBA" id="ARBA00023015"/>
    </source>
</evidence>